<dbReference type="RefSeq" id="WP_249738425.1">
    <property type="nucleotide sequence ID" value="NZ_JAKNCJ010000012.1"/>
</dbReference>
<dbReference type="Proteomes" id="UP001203761">
    <property type="component" value="Unassembled WGS sequence"/>
</dbReference>
<keyword evidence="1" id="KW-1133">Transmembrane helix</keyword>
<gene>
    <name evidence="2" type="ORF">Bequi_13320</name>
</gene>
<name>A0ABT0R607_9MICO</name>
<evidence type="ECO:0000313" key="3">
    <source>
        <dbReference type="Proteomes" id="UP001203761"/>
    </source>
</evidence>
<proteinExistence type="predicted"/>
<reference evidence="2" key="1">
    <citation type="submission" date="2022-02" db="EMBL/GenBank/DDBJ databases">
        <authorList>
            <person name="Lee M."/>
            <person name="Kim S.-J."/>
            <person name="Jung M.-Y."/>
        </authorList>
    </citation>
    <scope>NUCLEOTIDE SEQUENCE</scope>
    <source>
        <strain evidence="2">JHP9</strain>
    </source>
</reference>
<keyword evidence="1" id="KW-0812">Transmembrane</keyword>
<comment type="caution">
    <text evidence="2">The sequence shown here is derived from an EMBL/GenBank/DDBJ whole genome shotgun (WGS) entry which is preliminary data.</text>
</comment>
<protein>
    <submittedName>
        <fullName evidence="2">Uncharacterized protein</fullName>
    </submittedName>
</protein>
<dbReference type="EMBL" id="JAKNCJ010000012">
    <property type="protein sequence ID" value="MCL6424345.1"/>
    <property type="molecule type" value="Genomic_DNA"/>
</dbReference>
<evidence type="ECO:0000313" key="2">
    <source>
        <dbReference type="EMBL" id="MCL6424345.1"/>
    </source>
</evidence>
<sequence length="79" mass="8844">MKSSETDGNYSQRIRRNIWIAAAAALLIGGVLPILVLFSAFGSLGDNPRRAEELTHVAWLLIVLELVAFGIFLYLHFRM</sequence>
<accession>A0ABT0R607</accession>
<keyword evidence="1" id="KW-0472">Membrane</keyword>
<feature type="transmembrane region" description="Helical" evidence="1">
    <location>
        <begin position="56"/>
        <end position="77"/>
    </location>
</feature>
<organism evidence="2 3">
    <name type="scientific">Brachybacterium equifaecis</name>
    <dbReference type="NCBI Taxonomy" id="2910770"/>
    <lineage>
        <taxon>Bacteria</taxon>
        <taxon>Bacillati</taxon>
        <taxon>Actinomycetota</taxon>
        <taxon>Actinomycetes</taxon>
        <taxon>Micrococcales</taxon>
        <taxon>Dermabacteraceae</taxon>
        <taxon>Brachybacterium</taxon>
    </lineage>
</organism>
<evidence type="ECO:0000256" key="1">
    <source>
        <dbReference type="SAM" id="Phobius"/>
    </source>
</evidence>
<keyword evidence="3" id="KW-1185">Reference proteome</keyword>
<feature type="transmembrane region" description="Helical" evidence="1">
    <location>
        <begin position="20"/>
        <end position="44"/>
    </location>
</feature>